<dbReference type="SMART" id="SM00320">
    <property type="entry name" value="WD40"/>
    <property type="match status" value="3"/>
</dbReference>
<feature type="compositionally biased region" description="Basic and acidic residues" evidence="3">
    <location>
        <begin position="1"/>
        <end position="15"/>
    </location>
</feature>
<evidence type="ECO:0000313" key="5">
    <source>
        <dbReference type="Proteomes" id="UP000198341"/>
    </source>
</evidence>
<dbReference type="KEGG" id="bpg:Bathy05g02260"/>
<dbReference type="InterPro" id="IPR036322">
    <property type="entry name" value="WD40_repeat_dom_sf"/>
</dbReference>
<dbReference type="PANTHER" id="PTHR19854:SF1">
    <property type="entry name" value="GUANINE NUCLEOTIDE-BINDING PROTEIN SUBUNIT BETA-LIKE PROTEIN 1"/>
    <property type="match status" value="1"/>
</dbReference>
<feature type="region of interest" description="Disordered" evidence="3">
    <location>
        <begin position="66"/>
        <end position="89"/>
    </location>
</feature>
<dbReference type="Proteomes" id="UP000198341">
    <property type="component" value="Chromosome 5"/>
</dbReference>
<dbReference type="InterPro" id="IPR001680">
    <property type="entry name" value="WD40_rpt"/>
</dbReference>
<name>K8EFA2_9CHLO</name>
<dbReference type="Gene3D" id="2.130.10.10">
    <property type="entry name" value="YVTN repeat-like/Quinoprotein amine dehydrogenase"/>
    <property type="match status" value="2"/>
</dbReference>
<dbReference type="PANTHER" id="PTHR19854">
    <property type="entry name" value="TRANSDUCIN BETA-LIKE 3"/>
    <property type="match status" value="1"/>
</dbReference>
<feature type="compositionally biased region" description="Acidic residues" evidence="3">
    <location>
        <begin position="70"/>
        <end position="80"/>
    </location>
</feature>
<feature type="region of interest" description="Disordered" evidence="3">
    <location>
        <begin position="1"/>
        <end position="27"/>
    </location>
</feature>
<keyword evidence="5" id="KW-1185">Reference proteome</keyword>
<dbReference type="OrthoDB" id="7668193at2759"/>
<evidence type="ECO:0000256" key="3">
    <source>
        <dbReference type="SAM" id="MobiDB-lite"/>
    </source>
</evidence>
<reference evidence="4 5" key="1">
    <citation type="submission" date="2011-10" db="EMBL/GenBank/DDBJ databases">
        <authorList>
            <person name="Genoscope - CEA"/>
        </authorList>
    </citation>
    <scope>NUCLEOTIDE SEQUENCE [LARGE SCALE GENOMIC DNA]</scope>
    <source>
        <strain evidence="4 5">RCC 1105</strain>
    </source>
</reference>
<dbReference type="SUPFAM" id="SSF50978">
    <property type="entry name" value="WD40 repeat-like"/>
    <property type="match status" value="1"/>
</dbReference>
<evidence type="ECO:0000256" key="2">
    <source>
        <dbReference type="ARBA" id="ARBA00022737"/>
    </source>
</evidence>
<dbReference type="RefSeq" id="XP_007513153.1">
    <property type="nucleotide sequence ID" value="XM_007513091.1"/>
</dbReference>
<gene>
    <name evidence="4" type="ORF">Bathy05g02260</name>
</gene>
<dbReference type="InterPro" id="IPR015943">
    <property type="entry name" value="WD40/YVTN_repeat-like_dom_sf"/>
</dbReference>
<dbReference type="EMBL" id="FO082274">
    <property type="protein sequence ID" value="CCO16711.1"/>
    <property type="molecule type" value="Genomic_DNA"/>
</dbReference>
<keyword evidence="1" id="KW-0853">WD repeat</keyword>
<sequence>MIKNKNAEEESKKPPPPDPSVFRGQSGTDCQCSSVVECGENDRFLLLTADGDGRVKLWNGETKRNVWTVGDDDDDDDDDENTTRDPKRKVSSSILAIEIVEDCKESDRCTFLTHERDGTVCLWVSSPEENEEKDEDIFPPKRWRRKPMLKQVLETESECHTFCPMSNVITTVSSLEEEIKRGVVVARPASERGAVELVSVDLEGGRMTSKPILLEKREKVTTGEGSEEGEEEEEEDNEKYGSVSALKFLSRRTLMIGYESGHVTVVRTDEGDFLDAGSSNSNVHLPNNTERCFKDMVTCIDSYVQRKNDEEDENIDCKDRMHVVAIGCADGSVTLYMGIELFRSVIANFSLLSVSEGVYEEIFALKKDSTKGPYHSPDESTQGVASLSFRADRKLLAVGYWDGKTRIFSHRKCWDSGPAHRIGPILACLKTEKLVRTDRLPGVASVQFRKKGGKELLVCTRQDGCCRVWPIFPPSGG</sequence>
<keyword evidence="2" id="KW-0677">Repeat</keyword>
<feature type="region of interest" description="Disordered" evidence="3">
    <location>
        <begin position="215"/>
        <end position="239"/>
    </location>
</feature>
<dbReference type="GeneID" id="19015729"/>
<accession>K8EFA2</accession>
<organism evidence="4 5">
    <name type="scientific">Bathycoccus prasinos</name>
    <dbReference type="NCBI Taxonomy" id="41875"/>
    <lineage>
        <taxon>Eukaryota</taxon>
        <taxon>Viridiplantae</taxon>
        <taxon>Chlorophyta</taxon>
        <taxon>Mamiellophyceae</taxon>
        <taxon>Mamiellales</taxon>
        <taxon>Bathycoccaceae</taxon>
        <taxon>Bathycoccus</taxon>
    </lineage>
</organism>
<proteinExistence type="predicted"/>
<evidence type="ECO:0000313" key="4">
    <source>
        <dbReference type="EMBL" id="CCO16711.1"/>
    </source>
</evidence>
<dbReference type="Pfam" id="PF00400">
    <property type="entry name" value="WD40"/>
    <property type="match status" value="1"/>
</dbReference>
<dbReference type="AlphaFoldDB" id="K8EFA2"/>
<evidence type="ECO:0000256" key="1">
    <source>
        <dbReference type="ARBA" id="ARBA00022574"/>
    </source>
</evidence>
<protein>
    <submittedName>
        <fullName evidence="4">Uncharacterized protein</fullName>
    </submittedName>
</protein>
<feature type="compositionally biased region" description="Acidic residues" evidence="3">
    <location>
        <begin position="225"/>
        <end position="237"/>
    </location>
</feature>